<dbReference type="Proteomes" id="UP000886602">
    <property type="component" value="Unassembled WGS sequence"/>
</dbReference>
<name>A0A9D7FG13_9RHOO</name>
<evidence type="ECO:0000256" key="1">
    <source>
        <dbReference type="ARBA" id="ARBA00001946"/>
    </source>
</evidence>
<feature type="domain" description="Nudix hydrolase" evidence="6">
    <location>
        <begin position="50"/>
        <end position="186"/>
    </location>
</feature>
<comment type="similarity">
    <text evidence="4">Belongs to the Nudix hydrolase family.</text>
</comment>
<keyword evidence="2 4" id="KW-0378">Hydrolase</keyword>
<dbReference type="Pfam" id="PF00293">
    <property type="entry name" value="NUDIX"/>
    <property type="match status" value="1"/>
</dbReference>
<dbReference type="AlphaFoldDB" id="A0A9D7FG13"/>
<gene>
    <name evidence="7" type="ORF">IPJ48_16005</name>
</gene>
<keyword evidence="3" id="KW-0460">Magnesium</keyword>
<evidence type="ECO:0000256" key="3">
    <source>
        <dbReference type="ARBA" id="ARBA00022842"/>
    </source>
</evidence>
<evidence type="ECO:0000259" key="6">
    <source>
        <dbReference type="PROSITE" id="PS51462"/>
    </source>
</evidence>
<dbReference type="InterPro" id="IPR000086">
    <property type="entry name" value="NUDIX_hydrolase_dom"/>
</dbReference>
<dbReference type="PROSITE" id="PS00893">
    <property type="entry name" value="NUDIX_BOX"/>
    <property type="match status" value="1"/>
</dbReference>
<sequence>MPIAEDEIPAPRYREIHYCPRCGVAYRPQDFYPVEHLFLCTGCGFDFYQNPLPSAVVVLKHPDRADDVLLLKRSTAPGIGHWCLPGGFIRYGEAPAAAAAREAREEAGVEVQIGPVLSVGLLDYLYRGRHLCILEVAYLAHLSGPLPAAGLVTQEASEVVFRPVAEVLGTPETLAFPEQMTVLRDYQTLLALQPGAKNGQSPPPCAPESWGAQLVTGRPKVE</sequence>
<dbReference type="PANTHER" id="PTHR43222">
    <property type="entry name" value="NUDIX HYDROLASE 23"/>
    <property type="match status" value="1"/>
</dbReference>
<accession>A0A9D7FG13</accession>
<evidence type="ECO:0000256" key="2">
    <source>
        <dbReference type="ARBA" id="ARBA00022801"/>
    </source>
</evidence>
<evidence type="ECO:0000313" key="8">
    <source>
        <dbReference type="Proteomes" id="UP000886602"/>
    </source>
</evidence>
<organism evidence="7 8">
    <name type="scientific">Candidatus Propionivibrio dominans</name>
    <dbReference type="NCBI Taxonomy" id="2954373"/>
    <lineage>
        <taxon>Bacteria</taxon>
        <taxon>Pseudomonadati</taxon>
        <taxon>Pseudomonadota</taxon>
        <taxon>Betaproteobacteria</taxon>
        <taxon>Rhodocyclales</taxon>
        <taxon>Rhodocyclaceae</taxon>
        <taxon>Propionivibrio</taxon>
    </lineage>
</organism>
<proteinExistence type="inferred from homology"/>
<dbReference type="InterPro" id="IPR015797">
    <property type="entry name" value="NUDIX_hydrolase-like_dom_sf"/>
</dbReference>
<dbReference type="GO" id="GO:0016787">
    <property type="term" value="F:hydrolase activity"/>
    <property type="evidence" value="ECO:0007669"/>
    <property type="project" value="UniProtKB-KW"/>
</dbReference>
<protein>
    <submittedName>
        <fullName evidence="7">NUDIX hydrolase</fullName>
    </submittedName>
</protein>
<dbReference type="PRINTS" id="PR00502">
    <property type="entry name" value="NUDIXFAMILY"/>
</dbReference>
<dbReference type="InterPro" id="IPR020476">
    <property type="entry name" value="Nudix_hydrolase"/>
</dbReference>
<dbReference type="PROSITE" id="PS51462">
    <property type="entry name" value="NUDIX"/>
    <property type="match status" value="1"/>
</dbReference>
<feature type="region of interest" description="Disordered" evidence="5">
    <location>
        <begin position="196"/>
        <end position="222"/>
    </location>
</feature>
<comment type="cofactor">
    <cofactor evidence="1">
        <name>Mg(2+)</name>
        <dbReference type="ChEBI" id="CHEBI:18420"/>
    </cofactor>
</comment>
<reference evidence="7" key="1">
    <citation type="submission" date="2020-10" db="EMBL/GenBank/DDBJ databases">
        <title>Connecting structure to function with the recovery of over 1000 high-quality activated sludge metagenome-assembled genomes encoding full-length rRNA genes using long-read sequencing.</title>
        <authorList>
            <person name="Singleton C.M."/>
            <person name="Petriglieri F."/>
            <person name="Kristensen J.M."/>
            <person name="Kirkegaard R.H."/>
            <person name="Michaelsen T.Y."/>
            <person name="Andersen M.H."/>
            <person name="Karst S.M."/>
            <person name="Dueholm M.S."/>
            <person name="Nielsen P.H."/>
            <person name="Albertsen M."/>
        </authorList>
    </citation>
    <scope>NUCLEOTIDE SEQUENCE</scope>
    <source>
        <strain evidence="7">EsbW_18-Q3-R4-48_MAXAC.044</strain>
    </source>
</reference>
<dbReference type="EMBL" id="JADJNC010000031">
    <property type="protein sequence ID" value="MBK7424455.1"/>
    <property type="molecule type" value="Genomic_DNA"/>
</dbReference>
<evidence type="ECO:0000256" key="5">
    <source>
        <dbReference type="SAM" id="MobiDB-lite"/>
    </source>
</evidence>
<dbReference type="PANTHER" id="PTHR43222:SF2">
    <property type="entry name" value="NUDIX HYDROLASE 23, CHLOROPLASTIC"/>
    <property type="match status" value="1"/>
</dbReference>
<dbReference type="InterPro" id="IPR020084">
    <property type="entry name" value="NUDIX_hydrolase_CS"/>
</dbReference>
<dbReference type="SUPFAM" id="SSF55811">
    <property type="entry name" value="Nudix"/>
    <property type="match status" value="1"/>
</dbReference>
<evidence type="ECO:0000313" key="7">
    <source>
        <dbReference type="EMBL" id="MBK7424455.1"/>
    </source>
</evidence>
<dbReference type="Gene3D" id="3.90.79.10">
    <property type="entry name" value="Nucleoside Triphosphate Pyrophosphohydrolase"/>
    <property type="match status" value="1"/>
</dbReference>
<comment type="caution">
    <text evidence="7">The sequence shown here is derived from an EMBL/GenBank/DDBJ whole genome shotgun (WGS) entry which is preliminary data.</text>
</comment>
<evidence type="ECO:0000256" key="4">
    <source>
        <dbReference type="RuleBase" id="RU003476"/>
    </source>
</evidence>